<feature type="compositionally biased region" description="Low complexity" evidence="1">
    <location>
        <begin position="112"/>
        <end position="129"/>
    </location>
</feature>
<organism evidence="2 3">
    <name type="scientific">Rhypophila decipiens</name>
    <dbReference type="NCBI Taxonomy" id="261697"/>
    <lineage>
        <taxon>Eukaryota</taxon>
        <taxon>Fungi</taxon>
        <taxon>Dikarya</taxon>
        <taxon>Ascomycota</taxon>
        <taxon>Pezizomycotina</taxon>
        <taxon>Sordariomycetes</taxon>
        <taxon>Sordariomycetidae</taxon>
        <taxon>Sordariales</taxon>
        <taxon>Naviculisporaceae</taxon>
        <taxon>Rhypophila</taxon>
    </lineage>
</organism>
<feature type="compositionally biased region" description="Polar residues" evidence="1">
    <location>
        <begin position="265"/>
        <end position="285"/>
    </location>
</feature>
<feature type="compositionally biased region" description="Low complexity" evidence="1">
    <location>
        <begin position="170"/>
        <end position="186"/>
    </location>
</feature>
<feature type="compositionally biased region" description="Pro residues" evidence="1">
    <location>
        <begin position="130"/>
        <end position="143"/>
    </location>
</feature>
<feature type="compositionally biased region" description="Low complexity" evidence="1">
    <location>
        <begin position="246"/>
        <end position="261"/>
    </location>
</feature>
<feature type="region of interest" description="Disordered" evidence="1">
    <location>
        <begin position="238"/>
        <end position="285"/>
    </location>
</feature>
<feature type="region of interest" description="Disordered" evidence="1">
    <location>
        <begin position="303"/>
        <end position="322"/>
    </location>
</feature>
<keyword evidence="3" id="KW-1185">Reference proteome</keyword>
<feature type="compositionally biased region" description="Pro residues" evidence="1">
    <location>
        <begin position="93"/>
        <end position="111"/>
    </location>
</feature>
<feature type="compositionally biased region" description="Polar residues" evidence="1">
    <location>
        <begin position="387"/>
        <end position="403"/>
    </location>
</feature>
<feature type="region of interest" description="Disordered" evidence="1">
    <location>
        <begin position="423"/>
        <end position="445"/>
    </location>
</feature>
<reference evidence="2" key="2">
    <citation type="submission" date="2023-05" db="EMBL/GenBank/DDBJ databases">
        <authorList>
            <consortium name="Lawrence Berkeley National Laboratory"/>
            <person name="Steindorff A."/>
            <person name="Hensen N."/>
            <person name="Bonometti L."/>
            <person name="Westerberg I."/>
            <person name="Brannstrom I.O."/>
            <person name="Guillou S."/>
            <person name="Cros-Aarteil S."/>
            <person name="Calhoun S."/>
            <person name="Haridas S."/>
            <person name="Kuo A."/>
            <person name="Mondo S."/>
            <person name="Pangilinan J."/>
            <person name="Riley R."/>
            <person name="Labutti K."/>
            <person name="Andreopoulos B."/>
            <person name="Lipzen A."/>
            <person name="Chen C."/>
            <person name="Yanf M."/>
            <person name="Daum C."/>
            <person name="Ng V."/>
            <person name="Clum A."/>
            <person name="Ohm R."/>
            <person name="Martin F."/>
            <person name="Silar P."/>
            <person name="Natvig D."/>
            <person name="Lalanne C."/>
            <person name="Gautier V."/>
            <person name="Ament-Velasquez S.L."/>
            <person name="Kruys A."/>
            <person name="Hutchinson M.I."/>
            <person name="Powell A.J."/>
            <person name="Barry K."/>
            <person name="Miller A.N."/>
            <person name="Grigoriev I.V."/>
            <person name="Debuchy R."/>
            <person name="Gladieux P."/>
            <person name="Thoren M.H."/>
            <person name="Johannesson H."/>
        </authorList>
    </citation>
    <scope>NUCLEOTIDE SEQUENCE</scope>
    <source>
        <strain evidence="2">PSN293</strain>
    </source>
</reference>
<dbReference type="AlphaFoldDB" id="A0AAN7B6R9"/>
<feature type="region of interest" description="Disordered" evidence="1">
    <location>
        <begin position="1"/>
        <end position="26"/>
    </location>
</feature>
<feature type="compositionally biased region" description="Polar residues" evidence="1">
    <location>
        <begin position="67"/>
        <end position="79"/>
    </location>
</feature>
<feature type="region of interest" description="Disordered" evidence="1">
    <location>
        <begin position="63"/>
        <end position="191"/>
    </location>
</feature>
<reference evidence="2" key="1">
    <citation type="journal article" date="2023" name="Mol. Phylogenet. Evol.">
        <title>Genome-scale phylogeny and comparative genomics of the fungal order Sordariales.</title>
        <authorList>
            <person name="Hensen N."/>
            <person name="Bonometti L."/>
            <person name="Westerberg I."/>
            <person name="Brannstrom I.O."/>
            <person name="Guillou S."/>
            <person name="Cros-Aarteil S."/>
            <person name="Calhoun S."/>
            <person name="Haridas S."/>
            <person name="Kuo A."/>
            <person name="Mondo S."/>
            <person name="Pangilinan J."/>
            <person name="Riley R."/>
            <person name="LaButti K."/>
            <person name="Andreopoulos B."/>
            <person name="Lipzen A."/>
            <person name="Chen C."/>
            <person name="Yan M."/>
            <person name="Daum C."/>
            <person name="Ng V."/>
            <person name="Clum A."/>
            <person name="Steindorff A."/>
            <person name="Ohm R.A."/>
            <person name="Martin F."/>
            <person name="Silar P."/>
            <person name="Natvig D.O."/>
            <person name="Lalanne C."/>
            <person name="Gautier V."/>
            <person name="Ament-Velasquez S.L."/>
            <person name="Kruys A."/>
            <person name="Hutchinson M.I."/>
            <person name="Powell A.J."/>
            <person name="Barry K."/>
            <person name="Miller A.N."/>
            <person name="Grigoriev I.V."/>
            <person name="Debuchy R."/>
            <person name="Gladieux P."/>
            <person name="Hiltunen Thoren M."/>
            <person name="Johannesson H."/>
        </authorList>
    </citation>
    <scope>NUCLEOTIDE SEQUENCE</scope>
    <source>
        <strain evidence="2">PSN293</strain>
    </source>
</reference>
<dbReference type="EMBL" id="MU858128">
    <property type="protein sequence ID" value="KAK4212394.1"/>
    <property type="molecule type" value="Genomic_DNA"/>
</dbReference>
<proteinExistence type="predicted"/>
<evidence type="ECO:0000313" key="3">
    <source>
        <dbReference type="Proteomes" id="UP001301769"/>
    </source>
</evidence>
<feature type="region of interest" description="Disordered" evidence="1">
    <location>
        <begin position="346"/>
        <end position="410"/>
    </location>
</feature>
<comment type="caution">
    <text evidence="2">The sequence shown here is derived from an EMBL/GenBank/DDBJ whole genome shotgun (WGS) entry which is preliminary data.</text>
</comment>
<dbReference type="Proteomes" id="UP001301769">
    <property type="component" value="Unassembled WGS sequence"/>
</dbReference>
<sequence length="781" mass="86850">MMPASSSRPPPGHSLPPLDEATSVPFSSLFDSNHFDLATVEATAQLADRSIFVMPNGRRFLFESIPEPQNTRPNRSSPNAYPPQEEHQQPQVRPQPQPQPQPQQQPQPQPQLPTVQPFTPQQSHYQYHYPQPPQFSPPPPPTVSGPAQDLEALRRNHSPTIRRRPVSNASSNPYSPGGGRSPNPGGQHSASEPKLQTYEVTAMMANLDLQQTPRFGAAPLFDHSDGGVQAAEALIDGPYVGPKNEQSPGSHSSPSTPSLQHSYHDTTPTGRQSYSDHPPNTTHVTQIHSFNYPNYMAQAYQAQETARQAAATPSRPQYESLMEHSTPMASMTVTSEQYYASWSASPVSPQRETSDAQFLMTGGNSGASARDYPQPPPTAVSGRAASVSLSYQQSRHPSYSNAGGSYDYASQGFDTQTPVVVIDPEPQPERHPSSSSTMDSRSTGRDNIMPGEDLLYDGPVKSSNALYSPVFLDGQLKVFRNNITNDLRFHCKVGNDSETYWMRAADAQLVPVYAYDPRFPNVVFIRDKTEMSKSAQSPTMGLTTQGTTGRPSGIYQFNRLKELCDFQAKLTAEKVVLDIASVKLVRLCKAHSRSYETYSSVRLQVWHEAELRKDRQSDAVSFKTAGTALSGPLRERLVASSSRLVIYLGRLGEFINVFITDDYEANTDGPTMVKLKPRKASGLGKKGSRWPGIKAHIEPKQPFEMAGLDIHGQAPNIDVESRYELYKTFEIDFENSPSQDNFMRKWDEVMRERRAQRKRLHQIQEEMETAVFSGKKARELW</sequence>
<feature type="compositionally biased region" description="Basic residues" evidence="1">
    <location>
        <begin position="155"/>
        <end position="165"/>
    </location>
</feature>
<accession>A0AAN7B6R9</accession>
<evidence type="ECO:0000256" key="1">
    <source>
        <dbReference type="SAM" id="MobiDB-lite"/>
    </source>
</evidence>
<gene>
    <name evidence="2" type="ORF">QBC37DRAFT_193947</name>
</gene>
<evidence type="ECO:0000313" key="2">
    <source>
        <dbReference type="EMBL" id="KAK4212394.1"/>
    </source>
</evidence>
<protein>
    <submittedName>
        <fullName evidence="2">Uncharacterized protein</fullName>
    </submittedName>
</protein>
<name>A0AAN7B6R9_9PEZI</name>